<keyword evidence="5" id="KW-0539">Nucleus</keyword>
<evidence type="ECO:0000256" key="6">
    <source>
        <dbReference type="SAM" id="MobiDB-lite"/>
    </source>
</evidence>
<keyword evidence="7" id="KW-0812">Transmembrane</keyword>
<evidence type="ECO:0000256" key="1">
    <source>
        <dbReference type="ARBA" id="ARBA00004123"/>
    </source>
</evidence>
<keyword evidence="3" id="KW-0238">DNA-binding</keyword>
<reference evidence="8" key="1">
    <citation type="submission" date="2015-12" db="EMBL/GenBank/DDBJ databases">
        <title>Update maize B73 reference genome by single molecule sequencing technologies.</title>
        <authorList>
            <consortium name="Maize Genome Sequencing Project"/>
            <person name="Ware D."/>
        </authorList>
    </citation>
    <scope>NUCLEOTIDE SEQUENCE</scope>
    <source>
        <tissue evidence="8">Seedling</tissue>
    </source>
</reference>
<dbReference type="FunCoup" id="A0A1D6PNS1">
    <property type="interactions" value="1301"/>
</dbReference>
<keyword evidence="7" id="KW-0472">Membrane</keyword>
<feature type="transmembrane region" description="Helical" evidence="7">
    <location>
        <begin position="25"/>
        <end position="44"/>
    </location>
</feature>
<accession>A0A1D6PNS1</accession>
<dbReference type="InterPro" id="IPR036879">
    <property type="entry name" value="TF_MADSbox_sf"/>
</dbReference>
<feature type="region of interest" description="Disordered" evidence="6">
    <location>
        <begin position="442"/>
        <end position="464"/>
    </location>
</feature>
<dbReference type="OMA" id="QLQPLAW"/>
<keyword evidence="4" id="KW-0804">Transcription</keyword>
<protein>
    <submittedName>
        <fullName evidence="8">Putative MADS-box transcription factor family protein</fullName>
    </submittedName>
</protein>
<dbReference type="GO" id="GO:0046983">
    <property type="term" value="F:protein dimerization activity"/>
    <property type="evidence" value="ECO:0007669"/>
    <property type="project" value="InterPro"/>
</dbReference>
<dbReference type="Gene3D" id="3.40.1810.10">
    <property type="entry name" value="Transcription factor, MADS-box"/>
    <property type="match status" value="1"/>
</dbReference>
<dbReference type="AlphaFoldDB" id="A0A1D6PNS1"/>
<dbReference type="GO" id="GO:0080092">
    <property type="term" value="P:regulation of pollen tube growth"/>
    <property type="evidence" value="ECO:0007669"/>
    <property type="project" value="UniProtKB-ARBA"/>
</dbReference>
<evidence type="ECO:0000256" key="4">
    <source>
        <dbReference type="ARBA" id="ARBA00023163"/>
    </source>
</evidence>
<dbReference type="PANTHER" id="PTHR48019">
    <property type="entry name" value="SERUM RESPONSE FACTOR HOMOLOG"/>
    <property type="match status" value="1"/>
</dbReference>
<evidence type="ECO:0000256" key="3">
    <source>
        <dbReference type="ARBA" id="ARBA00023125"/>
    </source>
</evidence>
<feature type="compositionally biased region" description="Low complexity" evidence="6">
    <location>
        <begin position="444"/>
        <end position="464"/>
    </location>
</feature>
<sequence>MQSNCLALDAAPRKKTTRWACDPDTAVAIGVISALTLLVVVLAMGRVKLKIKRLENNSGRQVTYSKRRSGILKKAKELSILCDIDLMLIMFSPTDKPTICIGDRSTLEEVVAKYTQLTPQERAKRKLESLEVIYLNRQIFRHGFSLDTNLNCCAQKGSKEDFQETRPRCKYSRLSRLAGSDSRGAISRACLVAGSGGGASKACQCRCDFPFMTHDPVKCSPRCESMALISLDWSDPEKVDNIDNIRAMEQSLKETINHIQIHKGNFGKQHLIGLQYAATQFQTDMQLPLGLPGESGPSSWFQNGGADGQQAMMLTDESGLLHQRDIAQGYPSYFSTVKQDPDTGGSSSDHGQVVLHHPQPPDFSQTECLTSLHLPSQQFPYPPFDHHGLYSDRIFRPDAVELHAGGVASMDFLSGQYDLPRPGDDASFHNWASAAACSATMFDQQQQQQHQHHQQPQSSPAQLPAATTLATASFDHAVYHSSSQHQQVMIG</sequence>
<comment type="subcellular location">
    <subcellularLocation>
        <location evidence="1">Nucleus</location>
    </subcellularLocation>
</comment>
<evidence type="ECO:0000256" key="5">
    <source>
        <dbReference type="ARBA" id="ARBA00023242"/>
    </source>
</evidence>
<dbReference type="GO" id="GO:0010152">
    <property type="term" value="P:pollen maturation"/>
    <property type="evidence" value="ECO:0007669"/>
    <property type="project" value="UniProtKB-ARBA"/>
</dbReference>
<keyword evidence="2" id="KW-0805">Transcription regulation</keyword>
<evidence type="ECO:0000256" key="2">
    <source>
        <dbReference type="ARBA" id="ARBA00023015"/>
    </source>
</evidence>
<dbReference type="SUPFAM" id="SSF55455">
    <property type="entry name" value="SRF-like"/>
    <property type="match status" value="1"/>
</dbReference>
<dbReference type="EMBL" id="CM000780">
    <property type="protein sequence ID" value="AQK48493.1"/>
    <property type="molecule type" value="Genomic_DNA"/>
</dbReference>
<dbReference type="CDD" id="cd00120">
    <property type="entry name" value="MADS"/>
    <property type="match status" value="1"/>
</dbReference>
<dbReference type="PRINTS" id="PR00404">
    <property type="entry name" value="MADSDOMAIN"/>
</dbReference>
<gene>
    <name evidence="8" type="ORF">ZEAMMB73_Zm00001d048697</name>
</gene>
<dbReference type="Pfam" id="PF00319">
    <property type="entry name" value="SRF-TF"/>
    <property type="match status" value="1"/>
</dbReference>
<evidence type="ECO:0000313" key="8">
    <source>
        <dbReference type="EMBL" id="AQK48493.1"/>
    </source>
</evidence>
<dbReference type="InParanoid" id="A0A1D6PNS1"/>
<keyword evidence="7" id="KW-1133">Transmembrane helix</keyword>
<dbReference type="GO" id="GO:0003677">
    <property type="term" value="F:DNA binding"/>
    <property type="evidence" value="ECO:0007669"/>
    <property type="project" value="UniProtKB-KW"/>
</dbReference>
<dbReference type="InterPro" id="IPR050142">
    <property type="entry name" value="MADS-box/MEF2_TF"/>
</dbReference>
<dbReference type="STRING" id="4577.A0A1D6PNS1"/>
<dbReference type="FunFam" id="3.40.1810.10:FF:000010">
    <property type="entry name" value="Agamous-like MADS-box protein AGL30"/>
    <property type="match status" value="1"/>
</dbReference>
<dbReference type="SMART" id="SM00432">
    <property type="entry name" value="MADS"/>
    <property type="match status" value="1"/>
</dbReference>
<evidence type="ECO:0000256" key="7">
    <source>
        <dbReference type="SAM" id="Phobius"/>
    </source>
</evidence>
<dbReference type="PROSITE" id="PS50066">
    <property type="entry name" value="MADS_BOX_2"/>
    <property type="match status" value="1"/>
</dbReference>
<organism evidence="8">
    <name type="scientific">Zea mays</name>
    <name type="common">Maize</name>
    <dbReference type="NCBI Taxonomy" id="4577"/>
    <lineage>
        <taxon>Eukaryota</taxon>
        <taxon>Viridiplantae</taxon>
        <taxon>Streptophyta</taxon>
        <taxon>Embryophyta</taxon>
        <taxon>Tracheophyta</taxon>
        <taxon>Spermatophyta</taxon>
        <taxon>Magnoliopsida</taxon>
        <taxon>Liliopsida</taxon>
        <taxon>Poales</taxon>
        <taxon>Poaceae</taxon>
        <taxon>PACMAD clade</taxon>
        <taxon>Panicoideae</taxon>
        <taxon>Andropogonodae</taxon>
        <taxon>Andropogoneae</taxon>
        <taxon>Tripsacinae</taxon>
        <taxon>Zea</taxon>
    </lineage>
</organism>
<dbReference type="SMR" id="A0A1D6PNS1"/>
<dbReference type="ExpressionAtlas" id="A0A1D6PNS1">
    <property type="expression patterns" value="baseline and differential"/>
</dbReference>
<proteinExistence type="predicted"/>
<dbReference type="InterPro" id="IPR002100">
    <property type="entry name" value="TF_MADSbox"/>
</dbReference>
<name>A0A1D6PNS1_MAIZE</name>
<dbReference type="GO" id="GO:0005634">
    <property type="term" value="C:nucleus"/>
    <property type="evidence" value="ECO:0007669"/>
    <property type="project" value="UniProtKB-SubCell"/>
</dbReference>